<sequence length="549" mass="60456">MERKAQPNATYDLGGRLSRMQNDLVQCSADFLESFKWRPATRAQTNGSKVKPKVGIIGAGLAGLRCAEVLASHGIDTTILEARDRIGGRVYQKRFLGRSVDMGPSWVHGTKNNPIVDRAKATCTSLSLLDDSTLVYDSHGEILARDLMEEAFDAMWELISAAFKYSNEECNNISPGLNLKEFFEEKLKQKAFSPEKREIIIQMGEIWGSFIGDSWEAQSVKWFWLEECLHGDNIFVADTHAKIIQSMADKAFLHAKLHLSTLARCVESKMKPDGDPMVVVRCSDGDFEFDEVVVTAPLGCLRSGTITFNPVLTPAITAAVANGSSSSLEKVFIAFPIAFWEIPEPQIHEDQNRAPPRVSKTASFVHFLRPAYCPKEQSSWTVEAVPLSSGINFGELAQPTLLFSIHGPCAAHVISLLQGLSPDTSEYLQAIIDFFQPYYSRLPKYSQTDPECRPCAALCTNWQNDELAGKGSYTNFKTIGSRSPGEPEVLLDQDILAMRDGAPERGIWLAGEHTAPFVAVGTATGAYWSGEAVATRILGAHGILCRQDV</sequence>
<name>A0A1W2TMP7_ROSNE</name>
<dbReference type="SUPFAM" id="SSF54373">
    <property type="entry name" value="FAD-linked reductases, C-terminal domain"/>
    <property type="match status" value="1"/>
</dbReference>
<dbReference type="OMA" id="WFWLEEC"/>
<dbReference type="GO" id="GO:0016491">
    <property type="term" value="F:oxidoreductase activity"/>
    <property type="evidence" value="ECO:0007669"/>
    <property type="project" value="InterPro"/>
</dbReference>
<dbReference type="InterPro" id="IPR002937">
    <property type="entry name" value="Amino_oxidase"/>
</dbReference>
<organism evidence="2">
    <name type="scientific">Rosellinia necatrix</name>
    <name type="common">White root-rot fungus</name>
    <dbReference type="NCBI Taxonomy" id="77044"/>
    <lineage>
        <taxon>Eukaryota</taxon>
        <taxon>Fungi</taxon>
        <taxon>Dikarya</taxon>
        <taxon>Ascomycota</taxon>
        <taxon>Pezizomycotina</taxon>
        <taxon>Sordariomycetes</taxon>
        <taxon>Xylariomycetidae</taxon>
        <taxon>Xylariales</taxon>
        <taxon>Xylariaceae</taxon>
        <taxon>Rosellinia</taxon>
    </lineage>
</organism>
<dbReference type="GO" id="GO:0050660">
    <property type="term" value="F:flavin adenine dinucleotide binding"/>
    <property type="evidence" value="ECO:0007669"/>
    <property type="project" value="TreeGrafter"/>
</dbReference>
<dbReference type="AlphaFoldDB" id="A0A1W2TMP7"/>
<reference evidence="2" key="1">
    <citation type="submission" date="2016-03" db="EMBL/GenBank/DDBJ databases">
        <title>Draft genome sequence of Rosellinia necatrix.</title>
        <authorList>
            <person name="Kanematsu S."/>
        </authorList>
    </citation>
    <scope>NUCLEOTIDE SEQUENCE [LARGE SCALE GENOMIC DNA]</scope>
    <source>
        <strain evidence="2">W97</strain>
    </source>
</reference>
<evidence type="ECO:0000259" key="1">
    <source>
        <dbReference type="Pfam" id="PF01593"/>
    </source>
</evidence>
<dbReference type="PRINTS" id="PR00419">
    <property type="entry name" value="ADXRDTASE"/>
</dbReference>
<dbReference type="PANTHER" id="PTHR10742:SF414">
    <property type="entry name" value="CONTAINING AMINE OXIDASE, PUTATIVE (AFU_ORTHOLOGUE AFUA_3G12150)-RELATED"/>
    <property type="match status" value="1"/>
</dbReference>
<proteinExistence type="predicted"/>
<dbReference type="GO" id="GO:0003682">
    <property type="term" value="F:chromatin binding"/>
    <property type="evidence" value="ECO:0007669"/>
    <property type="project" value="TreeGrafter"/>
</dbReference>
<dbReference type="SUPFAM" id="SSF51905">
    <property type="entry name" value="FAD/NAD(P)-binding domain"/>
    <property type="match status" value="1"/>
</dbReference>
<dbReference type="Gene3D" id="3.90.660.10">
    <property type="match status" value="1"/>
</dbReference>
<evidence type="ECO:0000313" key="2">
    <source>
        <dbReference type="EMBL" id="GAP89612.2"/>
    </source>
</evidence>
<dbReference type="PANTHER" id="PTHR10742">
    <property type="entry name" value="FLAVIN MONOAMINE OXIDASE"/>
    <property type="match status" value="1"/>
</dbReference>
<dbReference type="Gene3D" id="3.50.50.60">
    <property type="entry name" value="FAD/NAD(P)-binding domain"/>
    <property type="match status" value="1"/>
</dbReference>
<dbReference type="GO" id="GO:0006338">
    <property type="term" value="P:chromatin remodeling"/>
    <property type="evidence" value="ECO:0007669"/>
    <property type="project" value="TreeGrafter"/>
</dbReference>
<feature type="domain" description="Amine oxidase" evidence="1">
    <location>
        <begin position="61"/>
        <end position="538"/>
    </location>
</feature>
<evidence type="ECO:0000313" key="3">
    <source>
        <dbReference type="Proteomes" id="UP000054516"/>
    </source>
</evidence>
<dbReference type="Pfam" id="PF01593">
    <property type="entry name" value="Amino_oxidase"/>
    <property type="match status" value="1"/>
</dbReference>
<dbReference type="Proteomes" id="UP000054516">
    <property type="component" value="Unassembled WGS sequence"/>
</dbReference>
<dbReference type="OrthoDB" id="5046242at2759"/>
<dbReference type="InterPro" id="IPR036188">
    <property type="entry name" value="FAD/NAD-bd_sf"/>
</dbReference>
<keyword evidence="3" id="KW-1185">Reference proteome</keyword>
<dbReference type="EMBL" id="DF977480">
    <property type="protein sequence ID" value="GAP89612.2"/>
    <property type="molecule type" value="Genomic_DNA"/>
</dbReference>
<dbReference type="InterPro" id="IPR050281">
    <property type="entry name" value="Flavin_monoamine_oxidase"/>
</dbReference>
<dbReference type="STRING" id="77044.A0A1W2TMP7"/>
<protein>
    <submittedName>
        <fullName evidence="2">Putative flavin containing amine oxidase</fullName>
    </submittedName>
</protein>
<gene>
    <name evidence="2" type="ORF">SAMD00023353_3500190</name>
</gene>
<accession>A0A1W2TMP7</accession>